<feature type="non-terminal residue" evidence="7">
    <location>
        <position position="83"/>
    </location>
</feature>
<evidence type="ECO:0000256" key="1">
    <source>
        <dbReference type="ARBA" id="ARBA00004651"/>
    </source>
</evidence>
<comment type="subcellular location">
    <subcellularLocation>
        <location evidence="1">Cell membrane</location>
        <topology evidence="1">Multi-pass membrane protein</topology>
    </subcellularLocation>
</comment>
<keyword evidence="3 6" id="KW-0812">Transmembrane</keyword>
<reference evidence="7" key="1">
    <citation type="submission" date="2018-06" db="EMBL/GenBank/DDBJ databases">
        <authorList>
            <person name="Zhirakovskaya E."/>
        </authorList>
    </citation>
    <scope>NUCLEOTIDE SEQUENCE</scope>
</reference>
<dbReference type="InterPro" id="IPR005495">
    <property type="entry name" value="LptG/LptF_permease"/>
</dbReference>
<sequence>MRPLLLTALVMSALALLTQSLSSMDLILDNKASILAFLKITSLALPQLFAIVLPFAVFVAVAYGIQRLHTDNEVMVVYASGMT</sequence>
<protein>
    <submittedName>
        <fullName evidence="7">Uncharacterized protein</fullName>
    </submittedName>
</protein>
<dbReference type="Pfam" id="PF03739">
    <property type="entry name" value="LptF_LptG"/>
    <property type="match status" value="1"/>
</dbReference>
<gene>
    <name evidence="7" type="ORF">MNBD_ALPHA06-521</name>
</gene>
<dbReference type="EMBL" id="UOEE01000076">
    <property type="protein sequence ID" value="VAV88849.1"/>
    <property type="molecule type" value="Genomic_DNA"/>
</dbReference>
<evidence type="ECO:0000256" key="6">
    <source>
        <dbReference type="SAM" id="Phobius"/>
    </source>
</evidence>
<organism evidence="7">
    <name type="scientific">hydrothermal vent metagenome</name>
    <dbReference type="NCBI Taxonomy" id="652676"/>
    <lineage>
        <taxon>unclassified sequences</taxon>
        <taxon>metagenomes</taxon>
        <taxon>ecological metagenomes</taxon>
    </lineage>
</organism>
<evidence type="ECO:0000256" key="2">
    <source>
        <dbReference type="ARBA" id="ARBA00022475"/>
    </source>
</evidence>
<evidence type="ECO:0000256" key="4">
    <source>
        <dbReference type="ARBA" id="ARBA00022989"/>
    </source>
</evidence>
<proteinExistence type="predicted"/>
<keyword evidence="4 6" id="KW-1133">Transmembrane helix</keyword>
<evidence type="ECO:0000256" key="5">
    <source>
        <dbReference type="ARBA" id="ARBA00023136"/>
    </source>
</evidence>
<evidence type="ECO:0000313" key="7">
    <source>
        <dbReference type="EMBL" id="VAV88849.1"/>
    </source>
</evidence>
<dbReference type="GO" id="GO:0005886">
    <property type="term" value="C:plasma membrane"/>
    <property type="evidence" value="ECO:0007669"/>
    <property type="project" value="UniProtKB-SubCell"/>
</dbReference>
<feature type="transmembrane region" description="Helical" evidence="6">
    <location>
        <begin position="46"/>
        <end position="65"/>
    </location>
</feature>
<evidence type="ECO:0000256" key="3">
    <source>
        <dbReference type="ARBA" id="ARBA00022692"/>
    </source>
</evidence>
<accession>A0A3B0R9I6</accession>
<keyword evidence="2" id="KW-1003">Cell membrane</keyword>
<dbReference type="AlphaFoldDB" id="A0A3B0R9I6"/>
<name>A0A3B0R9I6_9ZZZZ</name>
<keyword evidence="5 6" id="KW-0472">Membrane</keyword>